<evidence type="ECO:0000313" key="3">
    <source>
        <dbReference type="Proteomes" id="UP000077266"/>
    </source>
</evidence>
<gene>
    <name evidence="2" type="ORF">EXIGLDRAFT_829365</name>
</gene>
<proteinExistence type="predicted"/>
<organism evidence="2 3">
    <name type="scientific">Exidia glandulosa HHB12029</name>
    <dbReference type="NCBI Taxonomy" id="1314781"/>
    <lineage>
        <taxon>Eukaryota</taxon>
        <taxon>Fungi</taxon>
        <taxon>Dikarya</taxon>
        <taxon>Basidiomycota</taxon>
        <taxon>Agaricomycotina</taxon>
        <taxon>Agaricomycetes</taxon>
        <taxon>Auriculariales</taxon>
        <taxon>Exidiaceae</taxon>
        <taxon>Exidia</taxon>
    </lineage>
</organism>
<feature type="chain" id="PRO_5007864349" evidence="1">
    <location>
        <begin position="20"/>
        <end position="152"/>
    </location>
</feature>
<evidence type="ECO:0000313" key="2">
    <source>
        <dbReference type="EMBL" id="KZW02493.1"/>
    </source>
</evidence>
<reference evidence="2 3" key="1">
    <citation type="journal article" date="2016" name="Mol. Biol. Evol.">
        <title>Comparative Genomics of Early-Diverging Mushroom-Forming Fungi Provides Insights into the Origins of Lignocellulose Decay Capabilities.</title>
        <authorList>
            <person name="Nagy L.G."/>
            <person name="Riley R."/>
            <person name="Tritt A."/>
            <person name="Adam C."/>
            <person name="Daum C."/>
            <person name="Floudas D."/>
            <person name="Sun H."/>
            <person name="Yadav J.S."/>
            <person name="Pangilinan J."/>
            <person name="Larsson K.H."/>
            <person name="Matsuura K."/>
            <person name="Barry K."/>
            <person name="Labutti K."/>
            <person name="Kuo R."/>
            <person name="Ohm R.A."/>
            <person name="Bhattacharya S.S."/>
            <person name="Shirouzu T."/>
            <person name="Yoshinaga Y."/>
            <person name="Martin F.M."/>
            <person name="Grigoriev I.V."/>
            <person name="Hibbett D.S."/>
        </authorList>
    </citation>
    <scope>NUCLEOTIDE SEQUENCE [LARGE SCALE GENOMIC DNA]</scope>
    <source>
        <strain evidence="2 3">HHB12029</strain>
    </source>
</reference>
<accession>A0A165PPT2</accession>
<evidence type="ECO:0000256" key="1">
    <source>
        <dbReference type="SAM" id="SignalP"/>
    </source>
</evidence>
<dbReference type="OrthoDB" id="3362246at2759"/>
<dbReference type="Proteomes" id="UP000077266">
    <property type="component" value="Unassembled WGS sequence"/>
</dbReference>
<dbReference type="EMBL" id="KV425888">
    <property type="protein sequence ID" value="KZW02493.1"/>
    <property type="molecule type" value="Genomic_DNA"/>
</dbReference>
<protein>
    <submittedName>
        <fullName evidence="2">Uncharacterized protein</fullName>
    </submittedName>
</protein>
<dbReference type="InParanoid" id="A0A165PPT2"/>
<dbReference type="AlphaFoldDB" id="A0A165PPT2"/>
<dbReference type="STRING" id="1314781.A0A165PPT2"/>
<sequence length="152" mass="16218">MFKLTVAAFLATAVAGVAGLVLNTPTSLVACEPALLSFSGAEGAVEIQVFKGGLTGDPSETPLEVLPVVPEGENQTTWVVDTPAGAYLSSLRTRMHEHTHRLQAKTLCSWLSTSRPASLPSPPTCPSPPELERARFSYLVLAGETVRRTFRI</sequence>
<name>A0A165PPT2_EXIGL</name>
<keyword evidence="1" id="KW-0732">Signal</keyword>
<keyword evidence="3" id="KW-1185">Reference proteome</keyword>
<feature type="signal peptide" evidence="1">
    <location>
        <begin position="1"/>
        <end position="19"/>
    </location>
</feature>
<dbReference type="PROSITE" id="PS51257">
    <property type="entry name" value="PROKAR_LIPOPROTEIN"/>
    <property type="match status" value="1"/>
</dbReference>